<proteinExistence type="predicted"/>
<sequence>MSGAGLGLPARLGGRGLLALPLADGEALLDGDARVAERRQLGLELGAAGLLLGERLVRPGLGVGRLLQLRLGDGGELGERVLRDGGLLAERPGGARGGDGRREGGVLAVGELGGGAHAGEERVGVLAAAREEAERDVAAAAPRELRDEPADLALGVVGLGLGLLGLGREGLRPAGRLVERVDRGRVLVGALEGEGRGRLDLAGQAGDEGGDARDLVGGGLLAGARGLHLGPGGVLLRRLRGRHAEPDQEGARGEGGGHREARRGAGPGARCGAAGGAGDAGDGGPRRCRWSAVLSTVTEMRRNTTIHSRFCVRGNPIYGTDAMRPRP</sequence>
<feature type="compositionally biased region" description="Gly residues" evidence="1">
    <location>
        <begin position="265"/>
        <end position="283"/>
    </location>
</feature>
<dbReference type="AlphaFoldDB" id="A0A251Y877"/>
<feature type="compositionally biased region" description="Basic and acidic residues" evidence="1">
    <location>
        <begin position="242"/>
        <end position="263"/>
    </location>
</feature>
<name>A0A251Y877_9MICO</name>
<organism evidence="2 3">
    <name type="scientific">Clavibacter michiganensis</name>
    <dbReference type="NCBI Taxonomy" id="28447"/>
    <lineage>
        <taxon>Bacteria</taxon>
        <taxon>Bacillati</taxon>
        <taxon>Actinomycetota</taxon>
        <taxon>Actinomycetes</taxon>
        <taxon>Micrococcales</taxon>
        <taxon>Microbacteriaceae</taxon>
        <taxon>Clavibacter</taxon>
    </lineage>
</organism>
<gene>
    <name evidence="2" type="ORF">BFL36_11385</name>
</gene>
<protein>
    <submittedName>
        <fullName evidence="2">Uncharacterized protein</fullName>
    </submittedName>
</protein>
<reference evidence="2 3" key="1">
    <citation type="submission" date="2016-08" db="EMBL/GenBank/DDBJ databases">
        <title>Genome sequence of Clavibacter michiganensis spp strain CFBP8017.</title>
        <authorList>
            <person name="Thapa S.P."/>
            <person name="Coaker G."/>
            <person name="Jacques M.-A."/>
        </authorList>
    </citation>
    <scope>NUCLEOTIDE SEQUENCE [LARGE SCALE GENOMIC DNA]</scope>
    <source>
        <strain evidence="2">CFBP8017</strain>
    </source>
</reference>
<evidence type="ECO:0000256" key="1">
    <source>
        <dbReference type="SAM" id="MobiDB-lite"/>
    </source>
</evidence>
<evidence type="ECO:0000313" key="3">
    <source>
        <dbReference type="Proteomes" id="UP000195011"/>
    </source>
</evidence>
<dbReference type="Proteomes" id="UP000195011">
    <property type="component" value="Unassembled WGS sequence"/>
</dbReference>
<evidence type="ECO:0000313" key="2">
    <source>
        <dbReference type="EMBL" id="OUE20258.1"/>
    </source>
</evidence>
<accession>A0A251Y877</accession>
<feature type="region of interest" description="Disordered" evidence="1">
    <location>
        <begin position="242"/>
        <end position="286"/>
    </location>
</feature>
<comment type="caution">
    <text evidence="2">The sequence shown here is derived from an EMBL/GenBank/DDBJ whole genome shotgun (WGS) entry which is preliminary data.</text>
</comment>
<dbReference type="EMBL" id="MDJY01000056">
    <property type="protein sequence ID" value="OUE20258.1"/>
    <property type="molecule type" value="Genomic_DNA"/>
</dbReference>